<evidence type="ECO:0000313" key="20">
    <source>
        <dbReference type="Proteomes" id="UP000427769"/>
    </source>
</evidence>
<comment type="subcellular location">
    <subcellularLocation>
        <location evidence="2">Cytoplasm</location>
    </subcellularLocation>
</comment>
<keyword evidence="17" id="KW-0472">Membrane</keyword>
<dbReference type="SMART" id="SM00316">
    <property type="entry name" value="S1"/>
    <property type="match status" value="1"/>
</dbReference>
<evidence type="ECO:0000256" key="6">
    <source>
        <dbReference type="ARBA" id="ARBA00022490"/>
    </source>
</evidence>
<gene>
    <name evidence="19" type="ORF">DSCW_01570</name>
</gene>
<evidence type="ECO:0000256" key="3">
    <source>
        <dbReference type="ARBA" id="ARBA00005663"/>
    </source>
</evidence>
<keyword evidence="12" id="KW-0699">rRNA-binding</keyword>
<keyword evidence="15" id="KW-0460">Magnesium</keyword>
<dbReference type="GO" id="GO:0004540">
    <property type="term" value="F:RNA nuclease activity"/>
    <property type="evidence" value="ECO:0007669"/>
    <property type="project" value="InterPro"/>
</dbReference>
<comment type="cofactor">
    <cofactor evidence="1">
        <name>Mg(2+)</name>
        <dbReference type="ChEBI" id="CHEBI:18420"/>
    </cofactor>
</comment>
<keyword evidence="20" id="KW-1185">Reference proteome</keyword>
<dbReference type="InterPro" id="IPR019307">
    <property type="entry name" value="RNA-bd_AU-1/RNase_E/G"/>
</dbReference>
<evidence type="ECO:0000256" key="1">
    <source>
        <dbReference type="ARBA" id="ARBA00001946"/>
    </source>
</evidence>
<dbReference type="Gene3D" id="3.40.1260.20">
    <property type="entry name" value="Ribonuclease E, catalytic domain"/>
    <property type="match status" value="1"/>
</dbReference>
<dbReference type="CDD" id="cd04453">
    <property type="entry name" value="S1_RNase_E"/>
    <property type="match status" value="1"/>
</dbReference>
<evidence type="ECO:0000313" key="19">
    <source>
        <dbReference type="EMBL" id="BBO72740.1"/>
    </source>
</evidence>
<keyword evidence="10" id="KW-0540">Nuclease</keyword>
<evidence type="ECO:0000256" key="17">
    <source>
        <dbReference type="ARBA" id="ARBA00023136"/>
    </source>
</evidence>
<reference evidence="19 20" key="1">
    <citation type="submission" date="2019-11" db="EMBL/GenBank/DDBJ databases">
        <title>Comparative genomics of hydrocarbon-degrading Desulfosarcina strains.</title>
        <authorList>
            <person name="Watanabe M."/>
            <person name="Kojima H."/>
            <person name="Fukui M."/>
        </authorList>
    </citation>
    <scope>NUCLEOTIDE SEQUENCE [LARGE SCALE GENOMIC DNA]</scope>
    <source>
        <strain evidence="19 20">PP31</strain>
    </source>
</reference>
<evidence type="ECO:0000256" key="13">
    <source>
        <dbReference type="ARBA" id="ARBA00022759"/>
    </source>
</evidence>
<dbReference type="Proteomes" id="UP000427769">
    <property type="component" value="Chromosome"/>
</dbReference>
<evidence type="ECO:0000256" key="5">
    <source>
        <dbReference type="ARBA" id="ARBA00022475"/>
    </source>
</evidence>
<dbReference type="GO" id="GO:0004519">
    <property type="term" value="F:endonuclease activity"/>
    <property type="evidence" value="ECO:0007669"/>
    <property type="project" value="UniProtKB-KW"/>
</dbReference>
<accession>A0A5K7YWN4</accession>
<dbReference type="GO" id="GO:0016787">
    <property type="term" value="F:hydrolase activity"/>
    <property type="evidence" value="ECO:0007669"/>
    <property type="project" value="UniProtKB-KW"/>
</dbReference>
<dbReference type="GO" id="GO:0008033">
    <property type="term" value="P:tRNA processing"/>
    <property type="evidence" value="ECO:0007669"/>
    <property type="project" value="UniProtKB-KW"/>
</dbReference>
<keyword evidence="16" id="KW-0694">RNA-binding</keyword>
<evidence type="ECO:0000256" key="12">
    <source>
        <dbReference type="ARBA" id="ARBA00022730"/>
    </source>
</evidence>
<feature type="domain" description="S1 motif" evidence="18">
    <location>
        <begin position="94"/>
        <end position="172"/>
    </location>
</feature>
<evidence type="ECO:0000256" key="9">
    <source>
        <dbReference type="ARBA" id="ARBA00022694"/>
    </source>
</evidence>
<dbReference type="GO" id="GO:0046872">
    <property type="term" value="F:metal ion binding"/>
    <property type="evidence" value="ECO:0007669"/>
    <property type="project" value="UniProtKB-KW"/>
</dbReference>
<keyword evidence="11" id="KW-0479">Metal-binding</keyword>
<dbReference type="GO" id="GO:0005737">
    <property type="term" value="C:cytoplasm"/>
    <property type="evidence" value="ECO:0007669"/>
    <property type="project" value="UniProtKB-SubCell"/>
</dbReference>
<dbReference type="Pfam" id="PF20833">
    <property type="entry name" value="RNase_E_G_Thio"/>
    <property type="match status" value="1"/>
</dbReference>
<name>A0A5K7YWN4_9BACT</name>
<comment type="similarity">
    <text evidence="3">Belongs to the RNase E/G family. RNase G subfamily.</text>
</comment>
<proteinExistence type="inferred from homology"/>
<keyword evidence="8" id="KW-0698">rRNA processing</keyword>
<dbReference type="InterPro" id="IPR012340">
    <property type="entry name" value="NA-bd_OB-fold"/>
</dbReference>
<dbReference type="EMBL" id="AP021875">
    <property type="protein sequence ID" value="BBO72740.1"/>
    <property type="molecule type" value="Genomic_DNA"/>
</dbReference>
<evidence type="ECO:0000259" key="18">
    <source>
        <dbReference type="PROSITE" id="PS50126"/>
    </source>
</evidence>
<dbReference type="KEGG" id="dwd:DSCW_01570"/>
<evidence type="ECO:0000256" key="7">
    <source>
        <dbReference type="ARBA" id="ARBA00022519"/>
    </source>
</evidence>
<dbReference type="Gene3D" id="2.40.50.140">
    <property type="entry name" value="Nucleic acid-binding proteins"/>
    <property type="match status" value="1"/>
</dbReference>
<dbReference type="NCBIfam" id="TIGR00757">
    <property type="entry name" value="RNaseEG"/>
    <property type="match status" value="1"/>
</dbReference>
<dbReference type="InterPro" id="IPR048583">
    <property type="entry name" value="RNase_E_G_thioredoxin-like"/>
</dbReference>
<dbReference type="SUPFAM" id="SSF50249">
    <property type="entry name" value="Nucleic acid-binding proteins"/>
    <property type="match status" value="1"/>
</dbReference>
<keyword evidence="5" id="KW-1003">Cell membrane</keyword>
<protein>
    <recommendedName>
        <fullName evidence="4">Ribonuclease G</fullName>
    </recommendedName>
</protein>
<evidence type="ECO:0000256" key="15">
    <source>
        <dbReference type="ARBA" id="ARBA00022842"/>
    </source>
</evidence>
<dbReference type="Pfam" id="PF00575">
    <property type="entry name" value="S1"/>
    <property type="match status" value="1"/>
</dbReference>
<dbReference type="PROSITE" id="PS50126">
    <property type="entry name" value="S1"/>
    <property type="match status" value="1"/>
</dbReference>
<sequence>MYRDRAVPMAASTVFPPAPFTPKDEKPIDLAITNHYLNRFNINPPMTNGKKQQRMTTKILINAVDSEEVRLAIVKDSLLEEFHIETSAHEILHSNIYKGVITRVEPSLQAVFVDFGAERHGFLQKQEIHSDYFQDPPASAKAIQNLVKRGQELMVQVTKDPIMKKGAMLTTFISLPGRYAVLMPGSSGRGISRKIEDEAERDRLKEIVSKLNLPDGFGIIIRTAGQGCTKTKLAKDVQYLLRLWKNITARAVKAKAPCSLYKDRNLAVRSIRDHFSPDIKEILIDDEAVHQEVKNFVHIIAPKQTQIVKFHKSDKPLFTRFQLEDQIATLFGNRVALKSGGSVVLDRTEALVAIDVNSGKGTQKKNIEETALMTNLEAAAEIARQLRIRDLGGLIVVDFIDMRDQKHRNQVEKTLRASMKQDRARVKIGKISKFGLLELSRQRLRPSIDFGSMETCAHCGGKGQVPSTESLGLSFMRKLKLETLKEGVRHVTAGLPAPVANYLLNRKRRELSDLEIKRDLGITIVSRDDLVPGQMDVVYDRKAKAAETPSV</sequence>
<evidence type="ECO:0000256" key="11">
    <source>
        <dbReference type="ARBA" id="ARBA00022723"/>
    </source>
</evidence>
<evidence type="ECO:0000256" key="10">
    <source>
        <dbReference type="ARBA" id="ARBA00022722"/>
    </source>
</evidence>
<dbReference type="GO" id="GO:0006364">
    <property type="term" value="P:rRNA processing"/>
    <property type="evidence" value="ECO:0007669"/>
    <property type="project" value="UniProtKB-KW"/>
</dbReference>
<dbReference type="PANTHER" id="PTHR30001">
    <property type="entry name" value="RIBONUCLEASE"/>
    <property type="match status" value="1"/>
</dbReference>
<evidence type="ECO:0000256" key="8">
    <source>
        <dbReference type="ARBA" id="ARBA00022552"/>
    </source>
</evidence>
<keyword evidence="7" id="KW-0997">Cell inner membrane</keyword>
<dbReference type="PANTHER" id="PTHR30001:SF1">
    <property type="entry name" value="RIBONUCLEASE E_G-LIKE PROTEIN, CHLOROPLASTIC"/>
    <property type="match status" value="1"/>
</dbReference>
<evidence type="ECO:0000256" key="4">
    <source>
        <dbReference type="ARBA" id="ARBA00017719"/>
    </source>
</evidence>
<evidence type="ECO:0000256" key="2">
    <source>
        <dbReference type="ARBA" id="ARBA00004496"/>
    </source>
</evidence>
<evidence type="ECO:0000256" key="16">
    <source>
        <dbReference type="ARBA" id="ARBA00022884"/>
    </source>
</evidence>
<evidence type="ECO:0000256" key="14">
    <source>
        <dbReference type="ARBA" id="ARBA00022801"/>
    </source>
</evidence>
<dbReference type="GO" id="GO:0019843">
    <property type="term" value="F:rRNA binding"/>
    <property type="evidence" value="ECO:0007669"/>
    <property type="project" value="UniProtKB-KW"/>
</dbReference>
<keyword evidence="13" id="KW-0255">Endonuclease</keyword>
<keyword evidence="14" id="KW-0378">Hydrolase</keyword>
<dbReference type="InterPro" id="IPR004659">
    <property type="entry name" value="RNase_E/G"/>
</dbReference>
<keyword evidence="6" id="KW-0963">Cytoplasm</keyword>
<dbReference type="InterPro" id="IPR003029">
    <property type="entry name" value="S1_domain"/>
</dbReference>
<organism evidence="19 20">
    <name type="scientific">Desulfosarcina widdelii</name>
    <dbReference type="NCBI Taxonomy" id="947919"/>
    <lineage>
        <taxon>Bacteria</taxon>
        <taxon>Pseudomonadati</taxon>
        <taxon>Thermodesulfobacteriota</taxon>
        <taxon>Desulfobacteria</taxon>
        <taxon>Desulfobacterales</taxon>
        <taxon>Desulfosarcinaceae</taxon>
        <taxon>Desulfosarcina</taxon>
    </lineage>
</organism>
<dbReference type="AlphaFoldDB" id="A0A5K7YWN4"/>
<dbReference type="Pfam" id="PF10150">
    <property type="entry name" value="RNase_E_G"/>
    <property type="match status" value="1"/>
</dbReference>
<keyword evidence="9" id="KW-0819">tRNA processing</keyword>